<evidence type="ECO:0000313" key="4">
    <source>
        <dbReference type="Proteomes" id="UP000694255"/>
    </source>
</evidence>
<dbReference type="Pfam" id="PF09184">
    <property type="entry name" value="PPP4R2"/>
    <property type="match status" value="1"/>
</dbReference>
<dbReference type="PANTHER" id="PTHR16487:SF0">
    <property type="entry name" value="PROTEIN PHOSPHATASE 4 REGULATORY SUBUNIT 2-RELATED"/>
    <property type="match status" value="1"/>
</dbReference>
<gene>
    <name evidence="3" type="ORF">J8A68_005599</name>
</gene>
<dbReference type="GO" id="GO:0005634">
    <property type="term" value="C:nucleus"/>
    <property type="evidence" value="ECO:0007669"/>
    <property type="project" value="TreeGrafter"/>
</dbReference>
<dbReference type="GO" id="GO:0005737">
    <property type="term" value="C:cytoplasm"/>
    <property type="evidence" value="ECO:0007669"/>
    <property type="project" value="TreeGrafter"/>
</dbReference>
<dbReference type="GO" id="GO:0030289">
    <property type="term" value="C:protein phosphatase 4 complex"/>
    <property type="evidence" value="ECO:0007669"/>
    <property type="project" value="InterPro"/>
</dbReference>
<dbReference type="PANTHER" id="PTHR16487">
    <property type="entry name" value="PPP4R2-RELATED PROTEIN"/>
    <property type="match status" value="1"/>
</dbReference>
<sequence length="286" mass="32166">MSHHLPPIDPQLAEQLSIIIENKTFDKTKNGIEWESKLLSMILTRLDQIIDVSNEPNEDIITASRRIKSHINSHFLQSPPFTIPRIAEVLIDPTKEGYDLEDSNKIIKLFNSLTKLFLISSTVDDFPPVEMSKSDSGDIDVTTTIIRTSVGPSVVAKVPLVEIPWLDGESSVRNNQSPSEPTDKDRSEADPNEKESQPSPQPNQKDTQTEPESKDKEIEQDSKSKDYFTGSDKQNHFRRRPRDDDPLDEISDSVDISSKRSKADTNSLIENDISSDSSDVKPIKEV</sequence>
<dbReference type="EMBL" id="JAGSYN010000272">
    <property type="protein sequence ID" value="KAG7660924.1"/>
    <property type="molecule type" value="Genomic_DNA"/>
</dbReference>
<dbReference type="GeneID" id="73472399"/>
<evidence type="ECO:0000256" key="2">
    <source>
        <dbReference type="SAM" id="MobiDB-lite"/>
    </source>
</evidence>
<protein>
    <submittedName>
        <fullName evidence="3">Uncharacterized protein</fullName>
    </submittedName>
</protein>
<comment type="similarity">
    <text evidence="1">Belongs to the PPP4R2 family.</text>
</comment>
<proteinExistence type="inferred from homology"/>
<feature type="compositionally biased region" description="Basic and acidic residues" evidence="2">
    <location>
        <begin position="207"/>
        <end position="226"/>
    </location>
</feature>
<evidence type="ECO:0000313" key="3">
    <source>
        <dbReference type="EMBL" id="KAG7660924.1"/>
    </source>
</evidence>
<comment type="caution">
    <text evidence="3">The sequence shown here is derived from an EMBL/GenBank/DDBJ whole genome shotgun (WGS) entry which is preliminary data.</text>
</comment>
<dbReference type="InterPro" id="IPR015267">
    <property type="entry name" value="PPP4R2"/>
</dbReference>
<accession>A0A8J5QF32</accession>
<dbReference type="GO" id="GO:0019888">
    <property type="term" value="F:protein phosphatase regulator activity"/>
    <property type="evidence" value="ECO:0007669"/>
    <property type="project" value="InterPro"/>
</dbReference>
<dbReference type="Proteomes" id="UP000694255">
    <property type="component" value="Unassembled WGS sequence"/>
</dbReference>
<dbReference type="RefSeq" id="XP_049261157.1">
    <property type="nucleotide sequence ID" value="XM_049409683.1"/>
</dbReference>
<reference evidence="3 4" key="1">
    <citation type="journal article" date="2021" name="DNA Res.">
        <title>Genome analysis of Candida subhashii reveals its hybrid nature and dual mitochondrial genome conformations.</title>
        <authorList>
            <person name="Mixao V."/>
            <person name="Hegedusova E."/>
            <person name="Saus E."/>
            <person name="Pryszcz L.P."/>
            <person name="Cillingova A."/>
            <person name="Nosek J."/>
            <person name="Gabaldon T."/>
        </authorList>
    </citation>
    <scope>NUCLEOTIDE SEQUENCE [LARGE SCALE GENOMIC DNA]</scope>
    <source>
        <strain evidence="3 4">CBS 10753</strain>
    </source>
</reference>
<keyword evidence="4" id="KW-1185">Reference proteome</keyword>
<dbReference type="OrthoDB" id="341898at2759"/>
<organism evidence="3 4">
    <name type="scientific">[Candida] subhashii</name>
    <dbReference type="NCBI Taxonomy" id="561895"/>
    <lineage>
        <taxon>Eukaryota</taxon>
        <taxon>Fungi</taxon>
        <taxon>Dikarya</taxon>
        <taxon>Ascomycota</taxon>
        <taxon>Saccharomycotina</taxon>
        <taxon>Pichiomycetes</taxon>
        <taxon>Debaryomycetaceae</taxon>
        <taxon>Spathaspora</taxon>
    </lineage>
</organism>
<feature type="compositionally biased region" description="Polar residues" evidence="2">
    <location>
        <begin position="171"/>
        <end position="180"/>
    </location>
</feature>
<evidence type="ECO:0000256" key="1">
    <source>
        <dbReference type="ARBA" id="ARBA00009207"/>
    </source>
</evidence>
<name>A0A8J5QF32_9ASCO</name>
<feature type="compositionally biased region" description="Polar residues" evidence="2">
    <location>
        <begin position="264"/>
        <end position="277"/>
    </location>
</feature>
<feature type="region of interest" description="Disordered" evidence="2">
    <location>
        <begin position="169"/>
        <end position="286"/>
    </location>
</feature>
<dbReference type="AlphaFoldDB" id="A0A8J5QF32"/>
<feature type="compositionally biased region" description="Basic and acidic residues" evidence="2">
    <location>
        <begin position="181"/>
        <end position="196"/>
    </location>
</feature>